<name>M5W4G9_PRUPE</name>
<accession>M5W4G9</accession>
<protein>
    <submittedName>
        <fullName evidence="2">Uncharacterized protein</fullName>
    </submittedName>
</protein>
<evidence type="ECO:0000313" key="3">
    <source>
        <dbReference type="Proteomes" id="UP000006882"/>
    </source>
</evidence>
<dbReference type="Gramene" id="ONI01599">
    <property type="protein sequence ID" value="ONI01599"/>
    <property type="gene ID" value="PRUPE_6G148700"/>
</dbReference>
<reference evidence="2 3" key="1">
    <citation type="journal article" date="2013" name="Nat. Genet.">
        <title>The high-quality draft genome of peach (Prunus persica) identifies unique patterns of genetic diversity, domestication and genome evolution.</title>
        <authorList>
            <consortium name="International Peach Genome Initiative"/>
            <person name="Verde I."/>
            <person name="Abbott A.G."/>
            <person name="Scalabrin S."/>
            <person name="Jung S."/>
            <person name="Shu S."/>
            <person name="Marroni F."/>
            <person name="Zhebentyayeva T."/>
            <person name="Dettori M.T."/>
            <person name="Grimwood J."/>
            <person name="Cattonaro F."/>
            <person name="Zuccolo A."/>
            <person name="Rossini L."/>
            <person name="Jenkins J."/>
            <person name="Vendramin E."/>
            <person name="Meisel L.A."/>
            <person name="Decroocq V."/>
            <person name="Sosinski B."/>
            <person name="Prochnik S."/>
            <person name="Mitros T."/>
            <person name="Policriti A."/>
            <person name="Cipriani G."/>
            <person name="Dondini L."/>
            <person name="Ficklin S."/>
            <person name="Goodstein D.M."/>
            <person name="Xuan P."/>
            <person name="Del Fabbro C."/>
            <person name="Aramini V."/>
            <person name="Copetti D."/>
            <person name="Gonzalez S."/>
            <person name="Horner D.S."/>
            <person name="Falchi R."/>
            <person name="Lucas S."/>
            <person name="Mica E."/>
            <person name="Maldonado J."/>
            <person name="Lazzari B."/>
            <person name="Bielenberg D."/>
            <person name="Pirona R."/>
            <person name="Miculan M."/>
            <person name="Barakat A."/>
            <person name="Testolin R."/>
            <person name="Stella A."/>
            <person name="Tartarini S."/>
            <person name="Tonutti P."/>
            <person name="Arus P."/>
            <person name="Orellana A."/>
            <person name="Wells C."/>
            <person name="Main D."/>
            <person name="Vizzotto G."/>
            <person name="Silva H."/>
            <person name="Salamini F."/>
            <person name="Schmutz J."/>
            <person name="Morgante M."/>
            <person name="Rokhsar D.S."/>
        </authorList>
    </citation>
    <scope>NUCLEOTIDE SEQUENCE [LARGE SCALE GENOMIC DNA]</scope>
    <source>
        <strain evidence="3">cv. Nemared</strain>
    </source>
</reference>
<evidence type="ECO:0000313" key="2">
    <source>
        <dbReference type="EMBL" id="ONI01599.1"/>
    </source>
</evidence>
<sequence length="81" mass="9289">MQQRGILVSFEHIKHFIRSGIRLLIITIILQKVAQINSIMDPFCEIPIMQKQMQASLNKSNNATTSDDVRAKRDHGTIFTH</sequence>
<proteinExistence type="predicted"/>
<dbReference type="HOGENOM" id="CLU_2578395_0_0_1"/>
<feature type="compositionally biased region" description="Basic and acidic residues" evidence="1">
    <location>
        <begin position="67"/>
        <end position="81"/>
    </location>
</feature>
<gene>
    <name evidence="2" type="ORF">PRUPE_6G148700</name>
</gene>
<keyword evidence="3" id="KW-1185">Reference proteome</keyword>
<dbReference type="EMBL" id="CM007656">
    <property type="protein sequence ID" value="ONI01599.1"/>
    <property type="molecule type" value="Genomic_DNA"/>
</dbReference>
<feature type="region of interest" description="Disordered" evidence="1">
    <location>
        <begin position="57"/>
        <end position="81"/>
    </location>
</feature>
<evidence type="ECO:0000256" key="1">
    <source>
        <dbReference type="SAM" id="MobiDB-lite"/>
    </source>
</evidence>
<feature type="compositionally biased region" description="Polar residues" evidence="1">
    <location>
        <begin position="57"/>
        <end position="66"/>
    </location>
</feature>
<dbReference type="Proteomes" id="UP000006882">
    <property type="component" value="Chromosome G6"/>
</dbReference>
<dbReference type="AlphaFoldDB" id="M5W4G9"/>
<organism evidence="2 3">
    <name type="scientific">Prunus persica</name>
    <name type="common">Peach</name>
    <name type="synonym">Amygdalus persica</name>
    <dbReference type="NCBI Taxonomy" id="3760"/>
    <lineage>
        <taxon>Eukaryota</taxon>
        <taxon>Viridiplantae</taxon>
        <taxon>Streptophyta</taxon>
        <taxon>Embryophyta</taxon>
        <taxon>Tracheophyta</taxon>
        <taxon>Spermatophyta</taxon>
        <taxon>Magnoliopsida</taxon>
        <taxon>eudicotyledons</taxon>
        <taxon>Gunneridae</taxon>
        <taxon>Pentapetalae</taxon>
        <taxon>rosids</taxon>
        <taxon>fabids</taxon>
        <taxon>Rosales</taxon>
        <taxon>Rosaceae</taxon>
        <taxon>Amygdaloideae</taxon>
        <taxon>Amygdaleae</taxon>
        <taxon>Prunus</taxon>
    </lineage>
</organism>